<dbReference type="EC" id="2.7.13.3" evidence="3"/>
<dbReference type="GO" id="GO:0000155">
    <property type="term" value="F:phosphorelay sensor kinase activity"/>
    <property type="evidence" value="ECO:0007669"/>
    <property type="project" value="InterPro"/>
</dbReference>
<dbReference type="PROSITE" id="PS50885">
    <property type="entry name" value="HAMP"/>
    <property type="match status" value="1"/>
</dbReference>
<dbReference type="PANTHER" id="PTHR45339">
    <property type="entry name" value="HYBRID SIGNAL TRANSDUCTION HISTIDINE KINASE J"/>
    <property type="match status" value="1"/>
</dbReference>
<dbReference type="InterPro" id="IPR036890">
    <property type="entry name" value="HATPase_C_sf"/>
</dbReference>
<dbReference type="InterPro" id="IPR003594">
    <property type="entry name" value="HATPase_dom"/>
</dbReference>
<keyword evidence="9" id="KW-0472">Membrane</keyword>
<gene>
    <name evidence="13" type="ORF">SAMN02745220_00424</name>
</gene>
<dbReference type="FunFam" id="3.30.565.10:FF:000010">
    <property type="entry name" value="Sensor histidine kinase RcsC"/>
    <property type="match status" value="1"/>
</dbReference>
<evidence type="ECO:0000256" key="7">
    <source>
        <dbReference type="ARBA" id="ARBA00023012"/>
    </source>
</evidence>
<dbReference type="InterPro" id="IPR005467">
    <property type="entry name" value="His_kinase_dom"/>
</dbReference>
<dbReference type="CDD" id="cd00082">
    <property type="entry name" value="HisKA"/>
    <property type="match status" value="1"/>
</dbReference>
<feature type="modified residue" description="4-aspartylphosphate" evidence="8">
    <location>
        <position position="920"/>
    </location>
</feature>
<evidence type="ECO:0000313" key="14">
    <source>
        <dbReference type="Proteomes" id="UP000184603"/>
    </source>
</evidence>
<dbReference type="SMART" id="SM00387">
    <property type="entry name" value="HATPase_c"/>
    <property type="match status" value="1"/>
</dbReference>
<name>A0A1M7XXE0_9BACT</name>
<keyword evidence="9" id="KW-1133">Transmembrane helix</keyword>
<dbReference type="Gene3D" id="3.40.50.2300">
    <property type="match status" value="1"/>
</dbReference>
<reference evidence="13 14" key="1">
    <citation type="submission" date="2016-12" db="EMBL/GenBank/DDBJ databases">
        <authorList>
            <person name="Song W.-J."/>
            <person name="Kurnit D.M."/>
        </authorList>
    </citation>
    <scope>NUCLEOTIDE SEQUENCE [LARGE SCALE GENOMIC DNA]</scope>
    <source>
        <strain evidence="13 14">DSM 18488</strain>
    </source>
</reference>
<evidence type="ECO:0000256" key="6">
    <source>
        <dbReference type="ARBA" id="ARBA00022777"/>
    </source>
</evidence>
<keyword evidence="5" id="KW-0808">Transferase</keyword>
<evidence type="ECO:0000259" key="11">
    <source>
        <dbReference type="PROSITE" id="PS50110"/>
    </source>
</evidence>
<organism evidence="13 14">
    <name type="scientific">Desulfopila aestuarii DSM 18488</name>
    <dbReference type="NCBI Taxonomy" id="1121416"/>
    <lineage>
        <taxon>Bacteria</taxon>
        <taxon>Pseudomonadati</taxon>
        <taxon>Thermodesulfobacteriota</taxon>
        <taxon>Desulfobulbia</taxon>
        <taxon>Desulfobulbales</taxon>
        <taxon>Desulfocapsaceae</taxon>
        <taxon>Desulfopila</taxon>
    </lineage>
</organism>
<keyword evidence="14" id="KW-1185">Reference proteome</keyword>
<dbReference type="EMBL" id="FRFE01000002">
    <property type="protein sequence ID" value="SHO43566.1"/>
    <property type="molecule type" value="Genomic_DNA"/>
</dbReference>
<comment type="subcellular location">
    <subcellularLocation>
        <location evidence="2">Membrane</location>
    </subcellularLocation>
</comment>
<dbReference type="CDD" id="cd17546">
    <property type="entry name" value="REC_hyHK_CKI1_RcsC-like"/>
    <property type="match status" value="1"/>
</dbReference>
<evidence type="ECO:0000256" key="5">
    <source>
        <dbReference type="ARBA" id="ARBA00022679"/>
    </source>
</evidence>
<evidence type="ECO:0000256" key="1">
    <source>
        <dbReference type="ARBA" id="ARBA00000085"/>
    </source>
</evidence>
<dbReference type="CDD" id="cd06225">
    <property type="entry name" value="HAMP"/>
    <property type="match status" value="1"/>
</dbReference>
<evidence type="ECO:0000259" key="12">
    <source>
        <dbReference type="PROSITE" id="PS50885"/>
    </source>
</evidence>
<dbReference type="SUPFAM" id="SSF158472">
    <property type="entry name" value="HAMP domain-like"/>
    <property type="match status" value="1"/>
</dbReference>
<keyword evidence="9" id="KW-0812">Transmembrane</keyword>
<dbReference type="Pfam" id="PF02518">
    <property type="entry name" value="HATPase_c"/>
    <property type="match status" value="1"/>
</dbReference>
<evidence type="ECO:0000256" key="9">
    <source>
        <dbReference type="SAM" id="Phobius"/>
    </source>
</evidence>
<dbReference type="InterPro" id="IPR003660">
    <property type="entry name" value="HAMP_dom"/>
</dbReference>
<dbReference type="SMART" id="SM00304">
    <property type="entry name" value="HAMP"/>
    <property type="match status" value="1"/>
</dbReference>
<sequence>MQSQSAETIKPYKTLVFWEYFVIVLIAGGAITALLLQFLLTGLLQHLILSFLVLLFVGAQLSAMALQTRQVRPATWIWGMVFLLSFTGLLLPIFVANALVLSFCFLAAIPFFIVRSGEIRQLPRGLLITFSVAAGAVFLDLGLIRLGSRLELQGERLPYYCGACLALYVFLIGGIRARERRLEGRSWSSGLNFTTQFSLIISGISAVVIGIVMSVLISQIRSSQIDQVGRNYQTIAENFARIAGAHLEQQLQTLRLLTQQVPIFQTSLLTSRVRYYGDRDKARTILEAEDRYWSGPIKDNPFVINYLNSPVMKALSDFRGRNSFHSDIVLVDSYGGLVASLGKKPEHFFFYDQNWWQLAWNGGLGNSYIGDLSWSENSPIPRLRLAVEIIDNTSNEVIGILSSMYLLRTLIEDMQRFKPDTVEQINLLDATGKVVASSSKEIEPRTVWVTSGSADFFSDARQAGWELGLDHEGKAALIGYSSLSTEYHVISDPLRQLGWHVAVSGTRTNALSDVTRSTKLAMLFGLLTIALGVFIAILTARVITRPIENLTATAMIMGDGDLTKRARPEGADELVALADSFNRLTSRLHEVISNLQSQTEQLSLAKAEAETATRLKGEFLANMSHEIRTPLNAILGFADIMETITTDEVMKRHARIIKTSGTDLLHLINDILDLSKIEAGRMEIQPEPISLAQLCEELKRIFSVNAKKKGIQLEVQVSSALPPALILDGKRLKQVLFNLIGNAIKFTEHGKVNCRVEGQPLRESGKWRVKISVRDTGFGIAADERQKIFESFHQQTGKAAIVAEGTGLGLTISKSLVEMMQGSIEVESELGVGSLFTIVFPEVRMGQVKSERAGVNIQSDDTDELQLGPATVLVVDDLDINRHLVVETLKRYPLTLVQAENGNEALRAMADKRFDLVLMDIRMPGMDGFTTLKKSREIEGMQDVPIIAITASGMTDEIEKIENSGFDNYLIRPFNRPALLELVAQYLPSQRGERPDSPALADEPVSVEADEEILELKVPQSAYLFLTRDIQQQLQFVEKRQSMPEIIAFAEEVKHAGEEFGIAQLVLFGTSLEEDAHAFDIEGVERKLKYFGRLLAGCTVR</sequence>
<dbReference type="InterPro" id="IPR003661">
    <property type="entry name" value="HisK_dim/P_dom"/>
</dbReference>
<dbReference type="Pfam" id="PF00072">
    <property type="entry name" value="Response_reg"/>
    <property type="match status" value="1"/>
</dbReference>
<dbReference type="Proteomes" id="UP000184603">
    <property type="component" value="Unassembled WGS sequence"/>
</dbReference>
<dbReference type="SUPFAM" id="SSF55874">
    <property type="entry name" value="ATPase domain of HSP90 chaperone/DNA topoisomerase II/histidine kinase"/>
    <property type="match status" value="1"/>
</dbReference>
<dbReference type="InterPro" id="IPR011006">
    <property type="entry name" value="CheY-like_superfamily"/>
</dbReference>
<dbReference type="PRINTS" id="PR00344">
    <property type="entry name" value="BCTRLSENSOR"/>
</dbReference>
<dbReference type="PANTHER" id="PTHR45339:SF1">
    <property type="entry name" value="HYBRID SIGNAL TRANSDUCTION HISTIDINE KINASE J"/>
    <property type="match status" value="1"/>
</dbReference>
<dbReference type="AlphaFoldDB" id="A0A1M7XXE0"/>
<dbReference type="GO" id="GO:0016020">
    <property type="term" value="C:membrane"/>
    <property type="evidence" value="ECO:0007669"/>
    <property type="project" value="UniProtKB-SubCell"/>
</dbReference>
<evidence type="ECO:0000256" key="4">
    <source>
        <dbReference type="ARBA" id="ARBA00022553"/>
    </source>
</evidence>
<dbReference type="SMART" id="SM00388">
    <property type="entry name" value="HisKA"/>
    <property type="match status" value="1"/>
</dbReference>
<dbReference type="SMART" id="SM00448">
    <property type="entry name" value="REC"/>
    <property type="match status" value="1"/>
</dbReference>
<dbReference type="SUPFAM" id="SSF52172">
    <property type="entry name" value="CheY-like"/>
    <property type="match status" value="1"/>
</dbReference>
<dbReference type="STRING" id="1121416.SAMN02745220_00424"/>
<feature type="domain" description="Histidine kinase" evidence="10">
    <location>
        <begin position="622"/>
        <end position="844"/>
    </location>
</feature>
<feature type="transmembrane region" description="Helical" evidence="9">
    <location>
        <begin position="157"/>
        <end position="177"/>
    </location>
</feature>
<keyword evidence="6 13" id="KW-0418">Kinase</keyword>
<accession>A0A1M7XXE0</accession>
<evidence type="ECO:0000256" key="8">
    <source>
        <dbReference type="PROSITE-ProRule" id="PRU00169"/>
    </source>
</evidence>
<feature type="transmembrane region" description="Helical" evidence="9">
    <location>
        <begin position="20"/>
        <end position="40"/>
    </location>
</feature>
<dbReference type="InterPro" id="IPR001789">
    <property type="entry name" value="Sig_transdc_resp-reg_receiver"/>
</dbReference>
<feature type="domain" description="Response regulatory" evidence="11">
    <location>
        <begin position="871"/>
        <end position="987"/>
    </location>
</feature>
<dbReference type="InterPro" id="IPR036097">
    <property type="entry name" value="HisK_dim/P_sf"/>
</dbReference>
<evidence type="ECO:0000256" key="2">
    <source>
        <dbReference type="ARBA" id="ARBA00004370"/>
    </source>
</evidence>
<dbReference type="PROSITE" id="PS50109">
    <property type="entry name" value="HIS_KIN"/>
    <property type="match status" value="1"/>
</dbReference>
<feature type="transmembrane region" description="Helical" evidence="9">
    <location>
        <begin position="47"/>
        <end position="66"/>
    </location>
</feature>
<dbReference type="SUPFAM" id="SSF47384">
    <property type="entry name" value="Homodimeric domain of signal transducing histidine kinase"/>
    <property type="match status" value="1"/>
</dbReference>
<keyword evidence="7" id="KW-0902">Two-component regulatory system</keyword>
<proteinExistence type="predicted"/>
<comment type="catalytic activity">
    <reaction evidence="1">
        <text>ATP + protein L-histidine = ADP + protein N-phospho-L-histidine.</text>
        <dbReference type="EC" id="2.7.13.3"/>
    </reaction>
</comment>
<feature type="transmembrane region" description="Helical" evidence="9">
    <location>
        <begin position="86"/>
        <end position="114"/>
    </location>
</feature>
<dbReference type="Gene3D" id="1.10.287.130">
    <property type="match status" value="1"/>
</dbReference>
<dbReference type="Gene3D" id="3.30.565.10">
    <property type="entry name" value="Histidine kinase-like ATPase, C-terminal domain"/>
    <property type="match status" value="1"/>
</dbReference>
<feature type="domain" description="HAMP" evidence="12">
    <location>
        <begin position="541"/>
        <end position="593"/>
    </location>
</feature>
<dbReference type="Pfam" id="PF00512">
    <property type="entry name" value="HisKA"/>
    <property type="match status" value="1"/>
</dbReference>
<dbReference type="CDD" id="cd16922">
    <property type="entry name" value="HATPase_EvgS-ArcB-TorS-like"/>
    <property type="match status" value="1"/>
</dbReference>
<feature type="transmembrane region" description="Helical" evidence="9">
    <location>
        <begin position="520"/>
        <end position="540"/>
    </location>
</feature>
<dbReference type="Gene3D" id="6.10.340.10">
    <property type="match status" value="1"/>
</dbReference>
<evidence type="ECO:0000256" key="3">
    <source>
        <dbReference type="ARBA" id="ARBA00012438"/>
    </source>
</evidence>
<keyword evidence="4 8" id="KW-0597">Phosphoprotein</keyword>
<evidence type="ECO:0000313" key="13">
    <source>
        <dbReference type="EMBL" id="SHO43566.1"/>
    </source>
</evidence>
<dbReference type="PROSITE" id="PS50110">
    <property type="entry name" value="RESPONSE_REGULATORY"/>
    <property type="match status" value="1"/>
</dbReference>
<protein>
    <recommendedName>
        <fullName evidence="3">histidine kinase</fullName>
        <ecNumber evidence="3">2.7.13.3</ecNumber>
    </recommendedName>
</protein>
<dbReference type="InterPro" id="IPR004358">
    <property type="entry name" value="Sig_transdc_His_kin-like_C"/>
</dbReference>
<feature type="transmembrane region" description="Helical" evidence="9">
    <location>
        <begin position="197"/>
        <end position="217"/>
    </location>
</feature>
<feature type="transmembrane region" description="Helical" evidence="9">
    <location>
        <begin position="126"/>
        <end position="145"/>
    </location>
</feature>
<evidence type="ECO:0000259" key="10">
    <source>
        <dbReference type="PROSITE" id="PS50109"/>
    </source>
</evidence>
<dbReference type="Pfam" id="PF00672">
    <property type="entry name" value="HAMP"/>
    <property type="match status" value="1"/>
</dbReference>